<dbReference type="VEuPathDB" id="CryptoDB:Vbra_3314"/>
<sequence length="411" mass="47628">MSGRAGAYKVSITRSPSFTQQSALRRRMKRIEASVEQRHRALFMRETKKGRRIDKIPVSQRHYFVEGLADATDYIVEKMRMNVIPGDLTEFAIRLAFLWQYRDKADVERHIETRRSLSKGELPHLVPKKRASVCSEAPGGSDNNNRGRDQADYSSSGESRVDLAKDYETAFKVFRLSQRVALEAHEKDPLAEKSEAEKQAQLKREKDVDTMFAVEIYDSPMAFADMYFYVTNIQFITPTDIREFYLMFQRRKSKRLWASRTIQNAWRAYRRRKFLKRFRTSVELSRRKMQEKAGQKLSDAEARLIEQRRSTAATGPENRSQSTSSINSSRRDTRQQQQRTRKPAQRESIIHARSLRHSQAVAAYEPEYESASEELTSFEGSMSGGGDGEAVLDDWDEAEHARHQNDVFECV</sequence>
<gene>
    <name evidence="2" type="ORF">Vbra_3314</name>
</gene>
<name>A0A0G4G8J3_VITBC</name>
<feature type="compositionally biased region" description="Low complexity" evidence="1">
    <location>
        <begin position="318"/>
        <end position="328"/>
    </location>
</feature>
<evidence type="ECO:0000313" key="3">
    <source>
        <dbReference type="Proteomes" id="UP000041254"/>
    </source>
</evidence>
<proteinExistence type="predicted"/>
<feature type="region of interest" description="Disordered" evidence="1">
    <location>
        <begin position="128"/>
        <end position="157"/>
    </location>
</feature>
<evidence type="ECO:0000256" key="1">
    <source>
        <dbReference type="SAM" id="MobiDB-lite"/>
    </source>
</evidence>
<reference evidence="2 3" key="1">
    <citation type="submission" date="2014-11" db="EMBL/GenBank/DDBJ databases">
        <authorList>
            <person name="Zhu J."/>
            <person name="Qi W."/>
            <person name="Song R."/>
        </authorList>
    </citation>
    <scope>NUCLEOTIDE SEQUENCE [LARGE SCALE GENOMIC DNA]</scope>
</reference>
<evidence type="ECO:0000313" key="2">
    <source>
        <dbReference type="EMBL" id="CEM25151.1"/>
    </source>
</evidence>
<dbReference type="Proteomes" id="UP000041254">
    <property type="component" value="Unassembled WGS sequence"/>
</dbReference>
<dbReference type="AlphaFoldDB" id="A0A0G4G8J3"/>
<dbReference type="InParanoid" id="A0A0G4G8J3"/>
<keyword evidence="3" id="KW-1185">Reference proteome</keyword>
<organism evidence="2 3">
    <name type="scientific">Vitrella brassicaformis (strain CCMP3155)</name>
    <dbReference type="NCBI Taxonomy" id="1169540"/>
    <lineage>
        <taxon>Eukaryota</taxon>
        <taxon>Sar</taxon>
        <taxon>Alveolata</taxon>
        <taxon>Colpodellida</taxon>
        <taxon>Vitrellaceae</taxon>
        <taxon>Vitrella</taxon>
    </lineage>
</organism>
<feature type="region of interest" description="Disordered" evidence="1">
    <location>
        <begin position="308"/>
        <end position="391"/>
    </location>
</feature>
<protein>
    <submittedName>
        <fullName evidence="2">Uncharacterized protein</fullName>
    </submittedName>
</protein>
<dbReference type="EMBL" id="CDMY01000592">
    <property type="protein sequence ID" value="CEM25151.1"/>
    <property type="molecule type" value="Genomic_DNA"/>
</dbReference>
<accession>A0A0G4G8J3</accession>